<dbReference type="GO" id="GO:0046982">
    <property type="term" value="F:protein heterodimerization activity"/>
    <property type="evidence" value="ECO:0007669"/>
    <property type="project" value="TreeGrafter"/>
</dbReference>
<dbReference type="GO" id="GO:0043005">
    <property type="term" value="C:neuron projection"/>
    <property type="evidence" value="ECO:0007669"/>
    <property type="project" value="TreeGrafter"/>
</dbReference>
<evidence type="ECO:0000256" key="1">
    <source>
        <dbReference type="ARBA" id="ARBA00022536"/>
    </source>
</evidence>
<keyword evidence="4" id="KW-0325">Glycoprotein</keyword>
<organism evidence="7 8">
    <name type="scientific">Podarcis lilfordi</name>
    <name type="common">Lilford's wall lizard</name>
    <dbReference type="NCBI Taxonomy" id="74358"/>
    <lineage>
        <taxon>Eukaryota</taxon>
        <taxon>Metazoa</taxon>
        <taxon>Chordata</taxon>
        <taxon>Craniata</taxon>
        <taxon>Vertebrata</taxon>
        <taxon>Euteleostomi</taxon>
        <taxon>Lepidosauria</taxon>
        <taxon>Squamata</taxon>
        <taxon>Bifurcata</taxon>
        <taxon>Unidentata</taxon>
        <taxon>Episquamata</taxon>
        <taxon>Laterata</taxon>
        <taxon>Lacertibaenia</taxon>
        <taxon>Lacertidae</taxon>
        <taxon>Podarcis</taxon>
    </lineage>
</organism>
<keyword evidence="2" id="KW-0677">Repeat</keyword>
<dbReference type="SUPFAM" id="SSF57196">
    <property type="entry name" value="EGF/Laminin"/>
    <property type="match status" value="2"/>
</dbReference>
<name>A0AA35LDH5_9SAUR</name>
<sequence length="61" mass="6548">LCVLDCGSHGICARGTCQCEEGWVGPTCEERTCTSHCTEHGQCKDGKCECSPGWEGDHCTI</sequence>
<dbReference type="PANTHER" id="PTHR11219">
    <property type="entry name" value="TENEURIN AND N-ACETYLGLUCOSAMINE-1-PHOSPHODIESTER ALPHA-N-ACETYLGLUCOSAMINIDASE"/>
    <property type="match status" value="1"/>
</dbReference>
<evidence type="ECO:0000256" key="2">
    <source>
        <dbReference type="ARBA" id="ARBA00022737"/>
    </source>
</evidence>
<dbReference type="Gene3D" id="2.10.25.10">
    <property type="entry name" value="Laminin"/>
    <property type="match status" value="2"/>
</dbReference>
<gene>
    <name evidence="7" type="ORF">PODLI_1B014063</name>
</gene>
<dbReference type="FunFam" id="2.10.25.10:FF:000001">
    <property type="entry name" value="Tenascin C"/>
    <property type="match status" value="1"/>
</dbReference>
<dbReference type="Proteomes" id="UP001178461">
    <property type="component" value="Chromosome Z"/>
</dbReference>
<dbReference type="PROSITE" id="PS01186">
    <property type="entry name" value="EGF_2"/>
    <property type="match status" value="1"/>
</dbReference>
<evidence type="ECO:0000256" key="3">
    <source>
        <dbReference type="ARBA" id="ARBA00023157"/>
    </source>
</evidence>
<dbReference type="GO" id="GO:0050839">
    <property type="term" value="F:cell adhesion molecule binding"/>
    <property type="evidence" value="ECO:0007669"/>
    <property type="project" value="TreeGrafter"/>
</dbReference>
<feature type="domain" description="EGF-like" evidence="5 6">
    <location>
        <begin position="48"/>
        <end position="59"/>
    </location>
</feature>
<evidence type="ECO:0000256" key="4">
    <source>
        <dbReference type="ARBA" id="ARBA00023180"/>
    </source>
</evidence>
<dbReference type="GO" id="GO:0048666">
    <property type="term" value="P:neuron development"/>
    <property type="evidence" value="ECO:0007669"/>
    <property type="project" value="TreeGrafter"/>
</dbReference>
<evidence type="ECO:0000259" key="6">
    <source>
        <dbReference type="PROSITE" id="PS01186"/>
    </source>
</evidence>
<dbReference type="GO" id="GO:0007157">
    <property type="term" value="P:heterophilic cell-cell adhesion via plasma membrane cell adhesion molecules"/>
    <property type="evidence" value="ECO:0007669"/>
    <property type="project" value="TreeGrafter"/>
</dbReference>
<dbReference type="SMART" id="SM00181">
    <property type="entry name" value="EGF"/>
    <property type="match status" value="2"/>
</dbReference>
<evidence type="ECO:0000259" key="5">
    <source>
        <dbReference type="PROSITE" id="PS00022"/>
    </source>
</evidence>
<keyword evidence="1" id="KW-0245">EGF-like domain</keyword>
<dbReference type="GO" id="GO:0042803">
    <property type="term" value="F:protein homodimerization activity"/>
    <property type="evidence" value="ECO:0007669"/>
    <property type="project" value="TreeGrafter"/>
</dbReference>
<dbReference type="Pfam" id="PF25024">
    <property type="entry name" value="EGF_TEN"/>
    <property type="match status" value="1"/>
</dbReference>
<feature type="non-terminal residue" evidence="7">
    <location>
        <position position="1"/>
    </location>
</feature>
<dbReference type="InterPro" id="IPR051216">
    <property type="entry name" value="Teneurin"/>
</dbReference>
<reference evidence="7" key="1">
    <citation type="submission" date="2022-12" db="EMBL/GenBank/DDBJ databases">
        <authorList>
            <person name="Alioto T."/>
            <person name="Alioto T."/>
            <person name="Gomez Garrido J."/>
        </authorList>
    </citation>
    <scope>NUCLEOTIDE SEQUENCE</scope>
</reference>
<evidence type="ECO:0000313" key="8">
    <source>
        <dbReference type="Proteomes" id="UP001178461"/>
    </source>
</evidence>
<dbReference type="InterPro" id="IPR000742">
    <property type="entry name" value="EGF"/>
</dbReference>
<dbReference type="PROSITE" id="PS00022">
    <property type="entry name" value="EGF_1"/>
    <property type="match status" value="1"/>
</dbReference>
<protein>
    <submittedName>
        <fullName evidence="7">Teneurin-1</fullName>
    </submittedName>
</protein>
<dbReference type="EMBL" id="OX395140">
    <property type="protein sequence ID" value="CAI5793783.1"/>
    <property type="molecule type" value="Genomic_DNA"/>
</dbReference>
<keyword evidence="3" id="KW-1015">Disulfide bond</keyword>
<feature type="non-terminal residue" evidence="7">
    <location>
        <position position="61"/>
    </location>
</feature>
<keyword evidence="8" id="KW-1185">Reference proteome</keyword>
<dbReference type="PANTHER" id="PTHR11219:SF7">
    <property type="entry name" value="TENEURIN-1"/>
    <property type="match status" value="1"/>
</dbReference>
<dbReference type="AlphaFoldDB" id="A0AA35LDH5"/>
<dbReference type="FunFam" id="2.10.25.10:FF:000021">
    <property type="entry name" value="Teneurin transmembrane protein 2"/>
    <property type="match status" value="1"/>
</dbReference>
<accession>A0AA35LDH5</accession>
<evidence type="ECO:0000313" key="7">
    <source>
        <dbReference type="EMBL" id="CAI5793783.1"/>
    </source>
</evidence>
<proteinExistence type="predicted"/>